<dbReference type="EMBL" id="JASPKY010000016">
    <property type="protein sequence ID" value="KAK9753005.1"/>
    <property type="molecule type" value="Genomic_DNA"/>
</dbReference>
<name>A0AAW1N3E3_POPJA</name>
<keyword evidence="4" id="KW-0808">Transferase</keyword>
<evidence type="ECO:0000256" key="2">
    <source>
        <dbReference type="ARBA" id="ARBA00008661"/>
    </source>
</evidence>
<dbReference type="GO" id="GO:0008194">
    <property type="term" value="F:UDP-glycosyltransferase activity"/>
    <property type="evidence" value="ECO:0007669"/>
    <property type="project" value="TreeGrafter"/>
</dbReference>
<dbReference type="GO" id="GO:0000139">
    <property type="term" value="C:Golgi membrane"/>
    <property type="evidence" value="ECO:0007669"/>
    <property type="project" value="UniProtKB-SubCell"/>
</dbReference>
<organism evidence="11 12">
    <name type="scientific">Popillia japonica</name>
    <name type="common">Japanese beetle</name>
    <dbReference type="NCBI Taxonomy" id="7064"/>
    <lineage>
        <taxon>Eukaryota</taxon>
        <taxon>Metazoa</taxon>
        <taxon>Ecdysozoa</taxon>
        <taxon>Arthropoda</taxon>
        <taxon>Hexapoda</taxon>
        <taxon>Insecta</taxon>
        <taxon>Pterygota</taxon>
        <taxon>Neoptera</taxon>
        <taxon>Endopterygota</taxon>
        <taxon>Coleoptera</taxon>
        <taxon>Polyphaga</taxon>
        <taxon>Scarabaeiformia</taxon>
        <taxon>Scarabaeidae</taxon>
        <taxon>Rutelinae</taxon>
        <taxon>Popillia</taxon>
    </lineage>
</organism>
<keyword evidence="9" id="KW-0472">Membrane</keyword>
<comment type="caution">
    <text evidence="11">The sequence shown here is derived from an EMBL/GenBank/DDBJ whole genome shotgun (WGS) entry which is preliminary data.</text>
</comment>
<comment type="subcellular location">
    <subcellularLocation>
        <location evidence="1 10">Golgi apparatus membrane</location>
        <topology evidence="1 10">Single-pass type II membrane protein</topology>
    </subcellularLocation>
</comment>
<sequence>MINHLYETDFELFEYPFDGDVSKYVMELRKSLQKCQDLTPLRLIILVKSALQHFDQRYIIRRTWGYEKRFSDVEIRTVFLLGVGNDPKIQAKIEREYLLYQDIIQVNFTDTYYNNKIEREYLLYQDIIQVNFTDTYYNNTIKTMIGFKWIVTKCPHAKFYLFSDDDMYLSIKNLLRYIRHPTKYPDYLSDVKSPMNEMLNRLRRQLVELDLPDDVRFYSGYVKQATPFRNVFSKFHMPLEEYKYDTYPLYATAGAYILSREALVDMYYTSLYTKHFRFDDVYLGILARKTNIMPYHSNYFNLFKVKYTPDNYKYLISSHGYQDPQELLKVWTEQKEIGNA</sequence>
<dbReference type="GO" id="GO:0006493">
    <property type="term" value="P:protein O-linked glycosylation"/>
    <property type="evidence" value="ECO:0007669"/>
    <property type="project" value="TreeGrafter"/>
</dbReference>
<keyword evidence="7" id="KW-1133">Transmembrane helix</keyword>
<evidence type="ECO:0000256" key="7">
    <source>
        <dbReference type="ARBA" id="ARBA00022989"/>
    </source>
</evidence>
<accession>A0AAW1N3E3</accession>
<gene>
    <name evidence="11" type="ORF">QE152_g3769</name>
</gene>
<dbReference type="GO" id="GO:0016758">
    <property type="term" value="F:hexosyltransferase activity"/>
    <property type="evidence" value="ECO:0007669"/>
    <property type="project" value="InterPro"/>
</dbReference>
<evidence type="ECO:0000256" key="4">
    <source>
        <dbReference type="ARBA" id="ARBA00022679"/>
    </source>
</evidence>
<keyword evidence="5" id="KW-0812">Transmembrane</keyword>
<evidence type="ECO:0000313" key="11">
    <source>
        <dbReference type="EMBL" id="KAK9753005.1"/>
    </source>
</evidence>
<keyword evidence="8 10" id="KW-0333">Golgi apparatus</keyword>
<keyword evidence="6" id="KW-0735">Signal-anchor</keyword>
<evidence type="ECO:0000256" key="9">
    <source>
        <dbReference type="ARBA" id="ARBA00023136"/>
    </source>
</evidence>
<reference evidence="11 12" key="1">
    <citation type="journal article" date="2024" name="BMC Genomics">
        <title>De novo assembly and annotation of Popillia japonica's genome with initial clues to its potential as an invasive pest.</title>
        <authorList>
            <person name="Cucini C."/>
            <person name="Boschi S."/>
            <person name="Funari R."/>
            <person name="Cardaioli E."/>
            <person name="Iannotti N."/>
            <person name="Marturano G."/>
            <person name="Paoli F."/>
            <person name="Bruttini M."/>
            <person name="Carapelli A."/>
            <person name="Frati F."/>
            <person name="Nardi F."/>
        </authorList>
    </citation>
    <scope>NUCLEOTIDE SEQUENCE [LARGE SCALE GENOMIC DNA]</scope>
    <source>
        <strain evidence="11">DMR45628</strain>
    </source>
</reference>
<evidence type="ECO:0000313" key="12">
    <source>
        <dbReference type="Proteomes" id="UP001458880"/>
    </source>
</evidence>
<dbReference type="AlphaFoldDB" id="A0AAW1N3E3"/>
<evidence type="ECO:0000256" key="3">
    <source>
        <dbReference type="ARBA" id="ARBA00022676"/>
    </source>
</evidence>
<evidence type="ECO:0000256" key="8">
    <source>
        <dbReference type="ARBA" id="ARBA00023034"/>
    </source>
</evidence>
<dbReference type="Gene3D" id="3.90.550.50">
    <property type="match status" value="1"/>
</dbReference>
<evidence type="ECO:0000256" key="5">
    <source>
        <dbReference type="ARBA" id="ARBA00022692"/>
    </source>
</evidence>
<dbReference type="InterPro" id="IPR002659">
    <property type="entry name" value="Glyco_trans_31"/>
</dbReference>
<evidence type="ECO:0000256" key="1">
    <source>
        <dbReference type="ARBA" id="ARBA00004323"/>
    </source>
</evidence>
<keyword evidence="12" id="KW-1185">Reference proteome</keyword>
<dbReference type="EC" id="2.4.1.-" evidence="10"/>
<dbReference type="Proteomes" id="UP001458880">
    <property type="component" value="Unassembled WGS sequence"/>
</dbReference>
<dbReference type="Pfam" id="PF01762">
    <property type="entry name" value="Galactosyl_T"/>
    <property type="match status" value="3"/>
</dbReference>
<proteinExistence type="inferred from homology"/>
<protein>
    <recommendedName>
        <fullName evidence="10">Hexosyltransferase</fullName>
        <ecNumber evidence="10">2.4.1.-</ecNumber>
    </recommendedName>
</protein>
<dbReference type="PANTHER" id="PTHR11214:SF349">
    <property type="entry name" value="BETA-1,3-GALACTOSYLTRANSFERASE BRN"/>
    <property type="match status" value="1"/>
</dbReference>
<dbReference type="PANTHER" id="PTHR11214">
    <property type="entry name" value="BETA-1,3-N-ACETYLGLUCOSAMINYLTRANSFERASE"/>
    <property type="match status" value="1"/>
</dbReference>
<comment type="similarity">
    <text evidence="2 10">Belongs to the glycosyltransferase 31 family.</text>
</comment>
<keyword evidence="3 10" id="KW-0328">Glycosyltransferase</keyword>
<evidence type="ECO:0000256" key="10">
    <source>
        <dbReference type="RuleBase" id="RU363063"/>
    </source>
</evidence>
<evidence type="ECO:0000256" key="6">
    <source>
        <dbReference type="ARBA" id="ARBA00022968"/>
    </source>
</evidence>